<dbReference type="InterPro" id="IPR011130">
    <property type="entry name" value="SecA_preprotein_X-link_dom"/>
</dbReference>
<dbReference type="InterPro" id="IPR027417">
    <property type="entry name" value="P-loop_NTPase"/>
</dbReference>
<dbReference type="GO" id="GO:0031522">
    <property type="term" value="C:cell envelope Sec protein transport complex"/>
    <property type="evidence" value="ECO:0007669"/>
    <property type="project" value="TreeGrafter"/>
</dbReference>
<feature type="region of interest" description="Disordered" evidence="15">
    <location>
        <begin position="1078"/>
        <end position="1102"/>
    </location>
</feature>
<evidence type="ECO:0000256" key="9">
    <source>
        <dbReference type="ARBA" id="ARBA00022927"/>
    </source>
</evidence>
<evidence type="ECO:0000313" key="19">
    <source>
        <dbReference type="EMBL" id="BAO55769.1"/>
    </source>
</evidence>
<keyword evidence="19" id="KW-0347">Helicase</keyword>
<evidence type="ECO:0000256" key="14">
    <source>
        <dbReference type="SAM" id="Coils"/>
    </source>
</evidence>
<dbReference type="FunFam" id="3.40.50.300:FF:000246">
    <property type="entry name" value="Preprotein translocase subunit SecA"/>
    <property type="match status" value="1"/>
</dbReference>
<evidence type="ECO:0000256" key="3">
    <source>
        <dbReference type="ARBA" id="ARBA00022448"/>
    </source>
</evidence>
<dbReference type="PROSITE" id="PS51196">
    <property type="entry name" value="SECA_MOTOR_DEAD"/>
    <property type="match status" value="1"/>
</dbReference>
<dbReference type="PROSITE" id="PS51194">
    <property type="entry name" value="HELICASE_CTER"/>
    <property type="match status" value="1"/>
</dbReference>
<dbReference type="SUPFAM" id="SSF52540">
    <property type="entry name" value="P-loop containing nucleoside triphosphate hydrolases"/>
    <property type="match status" value="2"/>
</dbReference>
<dbReference type="Pfam" id="PF07517">
    <property type="entry name" value="SecA_DEAD"/>
    <property type="match status" value="1"/>
</dbReference>
<dbReference type="HAMAP" id="MF_01382">
    <property type="entry name" value="SecA"/>
    <property type="match status" value="1"/>
</dbReference>
<dbReference type="NCBIfam" id="NF009536">
    <property type="entry name" value="PRK12901.1"/>
    <property type="match status" value="1"/>
</dbReference>
<evidence type="ECO:0000256" key="5">
    <source>
        <dbReference type="ARBA" id="ARBA00022490"/>
    </source>
</evidence>
<evidence type="ECO:0000259" key="16">
    <source>
        <dbReference type="PROSITE" id="PS51192"/>
    </source>
</evidence>
<dbReference type="HOGENOM" id="CLU_005314_0_0_10"/>
<dbReference type="Pfam" id="PF21090">
    <property type="entry name" value="P-loop_SecA"/>
    <property type="match status" value="1"/>
</dbReference>
<evidence type="ECO:0000256" key="12">
    <source>
        <dbReference type="ARBA" id="ARBA00023136"/>
    </source>
</evidence>
<feature type="compositionally biased region" description="Low complexity" evidence="15">
    <location>
        <begin position="1078"/>
        <end position="1087"/>
    </location>
</feature>
<dbReference type="InterPro" id="IPR014001">
    <property type="entry name" value="Helicase_ATP-bd"/>
</dbReference>
<dbReference type="GO" id="GO:0006605">
    <property type="term" value="P:protein targeting"/>
    <property type="evidence" value="ECO:0007669"/>
    <property type="project" value="UniProtKB-UniRule"/>
</dbReference>
<sequence>MGLLDSVLKIFVGDKSKKDVAELQPTVTKTLTYESAMEALSLDELRQKTAEFKEKIAQAKANTLQQIASLKEDANAEEDIDKREEIYEQIDKLEAQSYDEAEVVLNEIMPEAFAVVKETAKRFFHNTELRVSASARDRELSGTKDYVTLDGDHAIWSNSWDAAGKPITWDMIHYDVQLIGGTALHLGKIAEMQTGEGKTLVATLPVYLNALTGNGVHVVTVNDYLAKRDSAWIGPLFEFHGMTIDCIDYHKPNSTARRNAYLADITYGTNNEFGFDYLRDNMAHATGDLVQRKHNYAIIDETDSVLIDDARTPLIISGPVPEGDRQEFDVLKRPVDNIVNAQRKELTQTLAKAKKLISEGDLKEGGLELLRVYRGLPKNKALIKYLSEEGNRTLLQKTENHYMQDNNREMPTVDADLYFVIDEKNNQVELTDKGLDFLSGDDDPEFFIMPEVGMEIGRIENAGLSKEEEAEKKEELFREFAVKSERIHTLNQLLKAYTLFERDTEYVVMSKDKKTRDATTGAIKTTSEEQVMIVDEQTGRIMDGRRYSDGLHQAIEAKENVKIQDATQTFATITLQNYFRMYKKLSGMTGTAVTEAGEFWEIYKLDVVEIPTNRPIARDDRQDLVYKTKREKYGAVIEEITRLKEAGRPVLIGTTSVDISELLSRTLQRAGIDHNVLNAKQHKREAEIVAEAGNPGQITIATNMAGRGTDIKLSPEVKKAGGLAIIGTERHDSRRVDRQLRGRAGRQGDPGSSQFYVSLEDNLMRLFGSERMAKTMDRLGMKEGEVIQHSMISKSIERAQKKVEENAFGVRKRLLEYDDVMNAQREVIYKRRYHALFGDRLAVDIANMIYDISENIAQTNKISQDFKNFDFELIRYFSMSSPITEAEFKSKSEQQIASIIYKAAYDHYKQKMERTAKEVFPVIKNVVENDERNYERIAVPFTDGIKTLNVSTNLKEAYESEGRSLVTDFEKNITLAIIDDAWKTHLRKMDELKQSVQLAVHEQKDPLLIYKFEAFELFKEMIDKVNKEVIGFMFKGDLPTQDTAAIKEAREQKAEKTTTSKDEVLNSDEQAAQARAVGAGASQQQRQPVTETITRDQPKIGRNDQVTIKNVMTGESKSCKYKAAIPLINKGEWVLEKF</sequence>
<dbReference type="SMART" id="SM00957">
    <property type="entry name" value="SecA_DEAD"/>
    <property type="match status" value="1"/>
</dbReference>
<keyword evidence="9 13" id="KW-0653">Protein transport</keyword>
<evidence type="ECO:0000256" key="2">
    <source>
        <dbReference type="ARBA" id="ARBA00007650"/>
    </source>
</evidence>
<keyword evidence="14" id="KW-0175">Coiled coil</keyword>
<dbReference type="InterPro" id="IPR011116">
    <property type="entry name" value="SecA_Wing/Scaffold"/>
</dbReference>
<evidence type="ECO:0000256" key="10">
    <source>
        <dbReference type="ARBA" id="ARBA00022967"/>
    </source>
</evidence>
<dbReference type="GO" id="GO:0005886">
    <property type="term" value="C:plasma membrane"/>
    <property type="evidence" value="ECO:0007669"/>
    <property type="project" value="UniProtKB-SubCell"/>
</dbReference>
<dbReference type="CDD" id="cd18803">
    <property type="entry name" value="SF2_C_secA"/>
    <property type="match status" value="1"/>
</dbReference>
<dbReference type="Gene3D" id="3.90.1440.10">
    <property type="entry name" value="SecA, preprotein cross-linking domain"/>
    <property type="match status" value="1"/>
</dbReference>
<dbReference type="GO" id="GO:0065002">
    <property type="term" value="P:intracellular protein transmembrane transport"/>
    <property type="evidence" value="ECO:0007669"/>
    <property type="project" value="UniProtKB-UniRule"/>
</dbReference>
<evidence type="ECO:0000256" key="4">
    <source>
        <dbReference type="ARBA" id="ARBA00022475"/>
    </source>
</evidence>
<feature type="domain" description="Helicase ATP-binding" evidence="16">
    <location>
        <begin position="179"/>
        <end position="338"/>
    </location>
</feature>
<keyword evidence="8 13" id="KW-0067">ATP-binding</keyword>
<evidence type="ECO:0000256" key="6">
    <source>
        <dbReference type="ARBA" id="ARBA00022519"/>
    </source>
</evidence>
<dbReference type="GO" id="GO:0017038">
    <property type="term" value="P:protein import"/>
    <property type="evidence" value="ECO:0007669"/>
    <property type="project" value="InterPro"/>
</dbReference>
<dbReference type="InterPro" id="IPR044722">
    <property type="entry name" value="SecA_SF2_C"/>
</dbReference>
<accession>W8VQN2</accession>
<dbReference type="GO" id="GO:0043952">
    <property type="term" value="P:protein transport by the Sec complex"/>
    <property type="evidence" value="ECO:0007669"/>
    <property type="project" value="TreeGrafter"/>
</dbReference>
<keyword evidence="7 13" id="KW-0547">Nucleotide-binding</keyword>
<evidence type="ECO:0000256" key="8">
    <source>
        <dbReference type="ARBA" id="ARBA00022840"/>
    </source>
</evidence>
<dbReference type="InterPro" id="IPR020937">
    <property type="entry name" value="SecA_CS"/>
</dbReference>
<keyword evidence="20" id="KW-1185">Reference proteome</keyword>
<dbReference type="GO" id="GO:0005524">
    <property type="term" value="F:ATP binding"/>
    <property type="evidence" value="ECO:0007669"/>
    <property type="project" value="UniProtKB-UniRule"/>
</dbReference>
<dbReference type="InterPro" id="IPR014018">
    <property type="entry name" value="SecA_motor_DEAD"/>
</dbReference>
<evidence type="ECO:0000256" key="7">
    <source>
        <dbReference type="ARBA" id="ARBA00022741"/>
    </source>
</evidence>
<dbReference type="CDD" id="cd17928">
    <property type="entry name" value="DEXDc_SecA"/>
    <property type="match status" value="1"/>
</dbReference>
<comment type="similarity">
    <text evidence="2 13">Belongs to the SecA family.</text>
</comment>
<dbReference type="RefSeq" id="WP_041496310.1">
    <property type="nucleotide sequence ID" value="NZ_AP014548.1"/>
</dbReference>
<dbReference type="InterPro" id="IPR036266">
    <property type="entry name" value="SecA_Wing/Scaffold_sf"/>
</dbReference>
<dbReference type="Gene3D" id="3.40.50.300">
    <property type="entry name" value="P-loop containing nucleotide triphosphate hydrolases"/>
    <property type="match status" value="2"/>
</dbReference>
<dbReference type="OrthoDB" id="9805579at2"/>
<evidence type="ECO:0000256" key="13">
    <source>
        <dbReference type="HAMAP-Rule" id="MF_01382"/>
    </source>
</evidence>
<organism evidence="19 20">
    <name type="scientific">Nonlabens marinus S1-08</name>
    <dbReference type="NCBI Taxonomy" id="1454201"/>
    <lineage>
        <taxon>Bacteria</taxon>
        <taxon>Pseudomonadati</taxon>
        <taxon>Bacteroidota</taxon>
        <taxon>Flavobacteriia</taxon>
        <taxon>Flavobacteriales</taxon>
        <taxon>Flavobacteriaceae</taxon>
        <taxon>Nonlabens</taxon>
    </lineage>
</organism>
<dbReference type="PANTHER" id="PTHR30612">
    <property type="entry name" value="SECA INNER MEMBRANE COMPONENT OF SEC PROTEIN SECRETION SYSTEM"/>
    <property type="match status" value="1"/>
</dbReference>
<comment type="function">
    <text evidence="13">Part of the Sec protein translocase complex. Interacts with the SecYEG preprotein conducting channel. Has a central role in coupling the hydrolysis of ATP to the transfer of proteins into and across the cell membrane, serving as an ATP-driven molecular motor driving the stepwise translocation of polypeptide chains across the membrane.</text>
</comment>
<dbReference type="InterPro" id="IPR036670">
    <property type="entry name" value="SecA_X-link_sf"/>
</dbReference>
<evidence type="ECO:0000313" key="20">
    <source>
        <dbReference type="Proteomes" id="UP000031760"/>
    </source>
</evidence>
<keyword evidence="6" id="KW-0997">Cell inner membrane</keyword>
<dbReference type="PROSITE" id="PS01312">
    <property type="entry name" value="SECA"/>
    <property type="match status" value="1"/>
</dbReference>
<keyword evidence="10 13" id="KW-1278">Translocase</keyword>
<dbReference type="AlphaFoldDB" id="W8VQN2"/>
<feature type="binding site" evidence="13">
    <location>
        <position position="710"/>
    </location>
    <ligand>
        <name>ATP</name>
        <dbReference type="ChEBI" id="CHEBI:30616"/>
    </ligand>
</feature>
<protein>
    <recommendedName>
        <fullName evidence="13">Protein translocase subunit SecA</fullName>
        <ecNumber evidence="13">7.4.2.8</ecNumber>
    </recommendedName>
</protein>
<dbReference type="GO" id="GO:0008564">
    <property type="term" value="F:protein-exporting ATPase activity"/>
    <property type="evidence" value="ECO:0007669"/>
    <property type="project" value="UniProtKB-EC"/>
</dbReference>
<dbReference type="InterPro" id="IPR001650">
    <property type="entry name" value="Helicase_C-like"/>
</dbReference>
<dbReference type="Gene3D" id="1.10.3060.10">
    <property type="entry name" value="Helical scaffold and wing domains of SecA"/>
    <property type="match status" value="1"/>
</dbReference>
<dbReference type="PROSITE" id="PS51192">
    <property type="entry name" value="HELICASE_ATP_BIND_1"/>
    <property type="match status" value="1"/>
</dbReference>
<dbReference type="Pfam" id="PF01043">
    <property type="entry name" value="SecA_PP_bind"/>
    <property type="match status" value="1"/>
</dbReference>
<dbReference type="PANTHER" id="PTHR30612:SF0">
    <property type="entry name" value="CHLOROPLAST PROTEIN-TRANSPORTING ATPASE"/>
    <property type="match status" value="1"/>
</dbReference>
<dbReference type="SUPFAM" id="SSF81886">
    <property type="entry name" value="Helical scaffold and wing domains of SecA"/>
    <property type="match status" value="1"/>
</dbReference>
<feature type="binding site" evidence="13">
    <location>
        <begin position="195"/>
        <end position="199"/>
    </location>
    <ligand>
        <name>ATP</name>
        <dbReference type="ChEBI" id="CHEBI:30616"/>
    </ligand>
</feature>
<comment type="catalytic activity">
    <reaction evidence="13">
        <text>ATP + H2O + cellular proteinSide 1 = ADP + phosphate + cellular proteinSide 2.</text>
        <dbReference type="EC" id="7.4.2.8"/>
    </reaction>
</comment>
<evidence type="ECO:0000256" key="15">
    <source>
        <dbReference type="SAM" id="MobiDB-lite"/>
    </source>
</evidence>
<dbReference type="SUPFAM" id="SSF81767">
    <property type="entry name" value="Pre-protein crosslinking domain of SecA"/>
    <property type="match status" value="1"/>
</dbReference>
<dbReference type="Proteomes" id="UP000031760">
    <property type="component" value="Chromosome"/>
</dbReference>
<dbReference type="KEGG" id="nmf:NMS_1760"/>
<keyword evidence="12 13" id="KW-0472">Membrane</keyword>
<dbReference type="EMBL" id="AP014548">
    <property type="protein sequence ID" value="BAO55769.1"/>
    <property type="molecule type" value="Genomic_DNA"/>
</dbReference>
<keyword evidence="4 13" id="KW-1003">Cell membrane</keyword>
<dbReference type="InterPro" id="IPR000185">
    <property type="entry name" value="SecA"/>
</dbReference>
<feature type="domain" description="SecA family profile" evidence="18">
    <location>
        <begin position="5"/>
        <end position="788"/>
    </location>
</feature>
<comment type="subunit">
    <text evidence="13">Monomer and homodimer. Part of the essential Sec protein translocation apparatus which comprises SecA, SecYEG and auxiliary proteins SecDF. Other proteins may also be involved.</text>
</comment>
<feature type="coiled-coil region" evidence="14">
    <location>
        <begin position="42"/>
        <end position="96"/>
    </location>
</feature>
<proteinExistence type="inferred from homology"/>
<dbReference type="SMART" id="SM00958">
    <property type="entry name" value="SecA_PP_bind"/>
    <property type="match status" value="1"/>
</dbReference>
<keyword evidence="11 13" id="KW-0811">Translocation</keyword>
<dbReference type="PRINTS" id="PR00906">
    <property type="entry name" value="SECA"/>
</dbReference>
<dbReference type="FunFam" id="3.40.50.300:FF:000694">
    <property type="entry name" value="Preprotein translocase subunit SecA"/>
    <property type="match status" value="1"/>
</dbReference>
<keyword evidence="5 13" id="KW-0963">Cytoplasm</keyword>
<evidence type="ECO:0000256" key="1">
    <source>
        <dbReference type="ARBA" id="ARBA00004496"/>
    </source>
</evidence>
<reference evidence="19 20" key="1">
    <citation type="journal article" date="2014" name="Proc. Natl. Acad. Sci. U.S.A.">
        <title>Functional characterization of flavobacteria rhodopsins reveals a unique class of light-driven chloride pump in bacteria.</title>
        <authorList>
            <person name="Yoshizawa S."/>
            <person name="Kumagai Y."/>
            <person name="Kim H."/>
            <person name="Ogura Y."/>
            <person name="Hayashi T."/>
            <person name="Iwasaki W."/>
            <person name="DeLong E.F."/>
            <person name="Kogure K."/>
        </authorList>
    </citation>
    <scope>NUCLEOTIDE SEQUENCE [LARGE SCALE GENOMIC DNA]</scope>
    <source>
        <strain evidence="19 20">S1-08</strain>
    </source>
</reference>
<comment type="subcellular location">
    <subcellularLocation>
        <location evidence="13">Cell membrane</location>
        <topology evidence="13">Peripheral membrane protein</topology>
        <orientation evidence="13">Cytoplasmic side</orientation>
    </subcellularLocation>
    <subcellularLocation>
        <location evidence="1 13">Cytoplasm</location>
    </subcellularLocation>
    <text evidence="13">Distribution is 50-50.</text>
</comment>
<evidence type="ECO:0000259" key="17">
    <source>
        <dbReference type="PROSITE" id="PS51194"/>
    </source>
</evidence>
<evidence type="ECO:0000259" key="18">
    <source>
        <dbReference type="PROSITE" id="PS51196"/>
    </source>
</evidence>
<dbReference type="InterPro" id="IPR011115">
    <property type="entry name" value="SecA_DEAD"/>
</dbReference>
<feature type="binding site" evidence="13">
    <location>
        <position position="177"/>
    </location>
    <ligand>
        <name>ATP</name>
        <dbReference type="ChEBI" id="CHEBI:30616"/>
    </ligand>
</feature>
<evidence type="ECO:0000256" key="11">
    <source>
        <dbReference type="ARBA" id="ARBA00023010"/>
    </source>
</evidence>
<feature type="compositionally biased region" description="Basic and acidic residues" evidence="15">
    <location>
        <begin position="1093"/>
        <end position="1102"/>
    </location>
</feature>
<gene>
    <name evidence="13" type="primary">secA</name>
    <name evidence="19" type="ORF">NMS_1760</name>
</gene>
<dbReference type="GO" id="GO:0004386">
    <property type="term" value="F:helicase activity"/>
    <property type="evidence" value="ECO:0007669"/>
    <property type="project" value="UniProtKB-KW"/>
</dbReference>
<feature type="domain" description="Helicase C-terminal" evidence="17">
    <location>
        <begin position="635"/>
        <end position="804"/>
    </location>
</feature>
<keyword evidence="3 13" id="KW-0813">Transport</keyword>
<dbReference type="Pfam" id="PF07516">
    <property type="entry name" value="SecA_SW"/>
    <property type="match status" value="1"/>
</dbReference>
<dbReference type="STRING" id="1454201.NMS_1760"/>
<keyword evidence="19" id="KW-0378">Hydrolase</keyword>
<dbReference type="EC" id="7.4.2.8" evidence="13"/>
<dbReference type="GO" id="GO:0005829">
    <property type="term" value="C:cytosol"/>
    <property type="evidence" value="ECO:0007669"/>
    <property type="project" value="TreeGrafter"/>
</dbReference>
<name>W8VQN2_9FLAO</name>